<comment type="similarity">
    <text evidence="3">Belongs to the NOTCH family.</text>
</comment>
<dbReference type="SUPFAM" id="SSF90193">
    <property type="entry name" value="Notch domain"/>
    <property type="match status" value="1"/>
</dbReference>
<dbReference type="GO" id="GO:0030154">
    <property type="term" value="P:cell differentiation"/>
    <property type="evidence" value="ECO:0007669"/>
    <property type="project" value="UniProtKB-KW"/>
</dbReference>
<reference evidence="25 26" key="1">
    <citation type="submission" date="2014-11" db="EMBL/GenBank/DDBJ databases">
        <title>Genetic blueprint of the zoonotic pathogen Toxocara canis.</title>
        <authorList>
            <person name="Zhu X.-Q."/>
            <person name="Korhonen P.K."/>
            <person name="Cai H."/>
            <person name="Young N.D."/>
            <person name="Nejsum P."/>
            <person name="von Samson-Himmelstjerna G."/>
            <person name="Boag P.R."/>
            <person name="Tan P."/>
            <person name="Li Q."/>
            <person name="Min J."/>
            <person name="Yang Y."/>
            <person name="Wang X."/>
            <person name="Fang X."/>
            <person name="Hall R.S."/>
            <person name="Hofmann A."/>
            <person name="Sternberg P.W."/>
            <person name="Jex A.R."/>
            <person name="Gasser R.B."/>
        </authorList>
    </citation>
    <scope>NUCLEOTIDE SEQUENCE [LARGE SCALE GENOMIC DNA]</scope>
    <source>
        <strain evidence="25">PN_DK_2014</strain>
    </source>
</reference>
<dbReference type="Gene3D" id="1.25.40.20">
    <property type="entry name" value="Ankyrin repeat-containing domain"/>
    <property type="match status" value="4"/>
</dbReference>
<evidence type="ECO:0000256" key="7">
    <source>
        <dbReference type="ARBA" id="ARBA00022692"/>
    </source>
</evidence>
<evidence type="ECO:0000256" key="3">
    <source>
        <dbReference type="ARBA" id="ARBA00005847"/>
    </source>
</evidence>
<dbReference type="Proteomes" id="UP000031036">
    <property type="component" value="Unassembled WGS sequence"/>
</dbReference>
<dbReference type="PRINTS" id="PR01983">
    <property type="entry name" value="NOTCH"/>
</dbReference>
<dbReference type="InterPro" id="IPR009030">
    <property type="entry name" value="Growth_fac_rcpt_cys_sf"/>
</dbReference>
<feature type="domain" description="LNR" evidence="24">
    <location>
        <begin position="244"/>
        <end position="284"/>
    </location>
</feature>
<evidence type="ECO:0000256" key="10">
    <source>
        <dbReference type="ARBA" id="ARBA00022782"/>
    </source>
</evidence>
<feature type="domain" description="EGF-like" evidence="23">
    <location>
        <begin position="97"/>
        <end position="135"/>
    </location>
</feature>
<dbReference type="Gene3D" id="2.10.25.10">
    <property type="entry name" value="Laminin"/>
    <property type="match status" value="4"/>
</dbReference>
<evidence type="ECO:0000256" key="16">
    <source>
        <dbReference type="ARBA" id="ARBA00023157"/>
    </source>
</evidence>
<dbReference type="Pfam" id="PF07684">
    <property type="entry name" value="NODP"/>
    <property type="match status" value="1"/>
</dbReference>
<keyword evidence="18" id="KW-0804">Transcription</keyword>
<dbReference type="Pfam" id="PF00023">
    <property type="entry name" value="Ank"/>
    <property type="match status" value="1"/>
</dbReference>
<dbReference type="Pfam" id="PF06816">
    <property type="entry name" value="NOD"/>
    <property type="match status" value="1"/>
</dbReference>
<dbReference type="GO" id="GO:0007219">
    <property type="term" value="P:Notch signaling pathway"/>
    <property type="evidence" value="ECO:0007669"/>
    <property type="project" value="UniProtKB-KW"/>
</dbReference>
<feature type="domain" description="EGF-like" evidence="23">
    <location>
        <begin position="137"/>
        <end position="175"/>
    </location>
</feature>
<dbReference type="Pfam" id="PF07645">
    <property type="entry name" value="EGF_CA"/>
    <property type="match status" value="1"/>
</dbReference>
<dbReference type="SUPFAM" id="SSF57196">
    <property type="entry name" value="EGF/Laminin"/>
    <property type="match status" value="3"/>
</dbReference>
<feature type="repeat" description="ANK" evidence="21">
    <location>
        <begin position="838"/>
        <end position="870"/>
    </location>
</feature>
<feature type="repeat" description="ANK" evidence="21">
    <location>
        <begin position="805"/>
        <end position="837"/>
    </location>
</feature>
<dbReference type="GO" id="GO:0005509">
    <property type="term" value="F:calcium ion binding"/>
    <property type="evidence" value="ECO:0007669"/>
    <property type="project" value="InterPro"/>
</dbReference>
<keyword evidence="26" id="KW-1185">Reference proteome</keyword>
<keyword evidence="15" id="KW-0472">Membrane</keyword>
<comment type="caution">
    <text evidence="25">The sequence shown here is derived from an EMBL/GenBank/DDBJ whole genome shotgun (WGS) entry which is preliminary data.</text>
</comment>
<feature type="disulfide bond" evidence="22">
    <location>
        <begin position="106"/>
        <end position="123"/>
    </location>
</feature>
<dbReference type="InterPro" id="IPR000800">
    <property type="entry name" value="Notch_dom"/>
</dbReference>
<dbReference type="Pfam" id="PF00066">
    <property type="entry name" value="Notch"/>
    <property type="match status" value="1"/>
</dbReference>
<dbReference type="InterPro" id="IPR010660">
    <property type="entry name" value="Notch_NOD_dom"/>
</dbReference>
<evidence type="ECO:0000256" key="20">
    <source>
        <dbReference type="ARBA" id="ARBA00023242"/>
    </source>
</evidence>
<evidence type="ECO:0000256" key="6">
    <source>
        <dbReference type="ARBA" id="ARBA00022536"/>
    </source>
</evidence>
<dbReference type="PANTHER" id="PTHR24166:SF48">
    <property type="entry name" value="PROTEIN VAPYRIN"/>
    <property type="match status" value="1"/>
</dbReference>
<dbReference type="FunFam" id="2.10.25.10:FF:000472">
    <property type="entry name" value="Uncharacterized protein, isoform A"/>
    <property type="match status" value="1"/>
</dbReference>
<feature type="disulfide bond" evidence="22">
    <location>
        <begin position="165"/>
        <end position="174"/>
    </location>
</feature>
<feature type="disulfide bond" evidence="22">
    <location>
        <begin position="125"/>
        <end position="134"/>
    </location>
</feature>
<comment type="caution">
    <text evidence="22">Lacks conserved residue(s) required for the propagation of feature annotation.</text>
</comment>
<evidence type="ECO:0000256" key="12">
    <source>
        <dbReference type="ARBA" id="ARBA00022989"/>
    </source>
</evidence>
<dbReference type="InterPro" id="IPR002110">
    <property type="entry name" value="Ankyrin_rpt"/>
</dbReference>
<sequence length="1043" mass="115003">MQIASPFKGAAEIVFGMDCDSSQHLCKNGATCVNIRPDISTKRFKCICINGFDGDYCEHNVDDCADNLCELGSKCIDGIAKYTCDCPLGKIGVFCQLDDPCVLEPCKAGSECVVDTASGTYQCECQKGYTGRHCSEDINECELGETLCLNGGTCVNTNGSWYCECPSEYKGRNCMQHVNLCEVNPCRNDGTCIDYGSHIMCICFYGDLCEHKCVYGSRDAICIEYELNLKQIDSDVPQAIKQFCEDHKCETKIGNGVCDSECNHYECEFDGGDCSALTKPFSSCATPSFCARVFHDFKCDPLPGHLMLILLIDPSEFLARASAFLFVLSRTLRASVQVAVENGDPMIFGWNLEGGLENLFKSSSANESETYMHQRSAMRGTLVVLTVDTSLCLADDCFTSLNDVAAYLGAAYANHVLQELKIPVYSARAEIPPNDNGMRNKILLLTIATMGTLIISLLAIQLIRKRKMVHVTKTWFPPLNDSYTSSNANLSECGIEKGVFDLEKGTISKRILPNIVPLTVPELFPREDNSVPLSPIRFSELPNETNRWTTQLHIEASSTAAISLPVNVSCVNVRDEVGRTPLMRTSVNLMKAECVTIDDIKYLLNAGALIDEQDDNEESALMLAVKAGRCAVVRYLLERGADSDLQDAKQRTALHHAVALSALPLVNILLTDRNTNVNTLDESNCTPLMICAKHELIGVEIAELLIHAGADVSVDGRKVKPNYNGRTALHFAAQLCNLDMIRFLIRSGANKDAQDVLVNTLDESNCTPLMICAKHELIGVEIAELLIHAGADVSVDGRKVKPNYNGRTALHFAAQLCNLDMIRFLIRSGANKDAQDVLNQTPLFLAASEGHVEAVELLLNEGASKEISDYKERSPKDVAVEKNFPEVVERLTAQTVINDKKLNGQNQMHFKKNYKKSKRPLVKKVRPTVHHRIAPLEFLTPPQSDTSTFFSPVHMINDLRQHFSSITAPVPPAIVSPPYEFTLNRSLYSAKKIPNYSDRQQGVVRTSSSTIPNVFTDSLGSTLMEEVSSHLDDFNDHPSGYYV</sequence>
<keyword evidence="20" id="KW-0539">Nucleus</keyword>
<organism evidence="25 26">
    <name type="scientific">Toxocara canis</name>
    <name type="common">Canine roundworm</name>
    <dbReference type="NCBI Taxonomy" id="6265"/>
    <lineage>
        <taxon>Eukaryota</taxon>
        <taxon>Metazoa</taxon>
        <taxon>Ecdysozoa</taxon>
        <taxon>Nematoda</taxon>
        <taxon>Chromadorea</taxon>
        <taxon>Rhabditida</taxon>
        <taxon>Spirurina</taxon>
        <taxon>Ascaridomorpha</taxon>
        <taxon>Ascaridoidea</taxon>
        <taxon>Toxocaridae</taxon>
        <taxon>Toxocara</taxon>
    </lineage>
</organism>
<keyword evidence="12" id="KW-1133">Transmembrane helix</keyword>
<keyword evidence="14 21" id="KW-0040">ANK repeat</keyword>
<protein>
    <submittedName>
        <fullName evidence="25">Protein lin-12</fullName>
    </submittedName>
</protein>
<evidence type="ECO:0000256" key="9">
    <source>
        <dbReference type="ARBA" id="ARBA00022737"/>
    </source>
</evidence>
<dbReference type="InterPro" id="IPR050889">
    <property type="entry name" value="Dendritic_Spine_Reg/Scaffold"/>
</dbReference>
<evidence type="ECO:0000256" key="19">
    <source>
        <dbReference type="ARBA" id="ARBA00023180"/>
    </source>
</evidence>
<dbReference type="GO" id="GO:0005634">
    <property type="term" value="C:nucleus"/>
    <property type="evidence" value="ECO:0007669"/>
    <property type="project" value="UniProtKB-SubCell"/>
</dbReference>
<dbReference type="PROSITE" id="PS50297">
    <property type="entry name" value="ANK_REP_REGION"/>
    <property type="match status" value="4"/>
</dbReference>
<evidence type="ECO:0000256" key="11">
    <source>
        <dbReference type="ARBA" id="ARBA00022976"/>
    </source>
</evidence>
<dbReference type="InterPro" id="IPR035993">
    <property type="entry name" value="Notch-like_dom_sf"/>
</dbReference>
<dbReference type="AlphaFoldDB" id="A0A0B2VYE2"/>
<dbReference type="InterPro" id="IPR001881">
    <property type="entry name" value="EGF-like_Ca-bd_dom"/>
</dbReference>
<evidence type="ECO:0000259" key="24">
    <source>
        <dbReference type="PROSITE" id="PS50258"/>
    </source>
</evidence>
<name>A0A0B2VYE2_TOXCA</name>
<comment type="subcellular location">
    <subcellularLocation>
        <location evidence="2">Cell membrane</location>
        <topology evidence="2">Single-pass type I membrane protein</topology>
    </subcellularLocation>
    <subcellularLocation>
        <location evidence="1">Nucleus</location>
    </subcellularLocation>
</comment>
<dbReference type="PROSITE" id="PS50088">
    <property type="entry name" value="ANK_REPEAT"/>
    <property type="match status" value="4"/>
</dbReference>
<dbReference type="PROSITE" id="PS00010">
    <property type="entry name" value="ASX_HYDROXYL"/>
    <property type="match status" value="1"/>
</dbReference>
<evidence type="ECO:0000256" key="14">
    <source>
        <dbReference type="ARBA" id="ARBA00023043"/>
    </source>
</evidence>
<keyword evidence="6 22" id="KW-0245">EGF-like domain</keyword>
<feature type="disulfide bond" evidence="22">
    <location>
        <begin position="48"/>
        <end position="57"/>
    </location>
</feature>
<dbReference type="SMART" id="SM00179">
    <property type="entry name" value="EGF_CA"/>
    <property type="match status" value="4"/>
</dbReference>
<feature type="domain" description="EGF-like" evidence="23">
    <location>
        <begin position="177"/>
        <end position="210"/>
    </location>
</feature>
<dbReference type="InterPro" id="IPR036770">
    <property type="entry name" value="Ankyrin_rpt-contain_sf"/>
</dbReference>
<feature type="repeat" description="ANK" evidence="21">
    <location>
        <begin position="724"/>
        <end position="756"/>
    </location>
</feature>
<keyword evidence="19" id="KW-0325">Glycoprotein</keyword>
<dbReference type="Gene3D" id="3.30.70.3310">
    <property type="match status" value="1"/>
</dbReference>
<dbReference type="SUPFAM" id="SSF57184">
    <property type="entry name" value="Growth factor receptor domain"/>
    <property type="match status" value="1"/>
</dbReference>
<dbReference type="InterPro" id="IPR000152">
    <property type="entry name" value="EGF-type_Asp/Asn_hydroxyl_site"/>
</dbReference>
<dbReference type="InterPro" id="IPR049883">
    <property type="entry name" value="NOTCH1_EGF-like"/>
</dbReference>
<evidence type="ECO:0000313" key="26">
    <source>
        <dbReference type="Proteomes" id="UP000031036"/>
    </source>
</evidence>
<dbReference type="Gene3D" id="4.10.470.20">
    <property type="match status" value="1"/>
</dbReference>
<dbReference type="PROSITE" id="PS50258">
    <property type="entry name" value="LNR"/>
    <property type="match status" value="1"/>
</dbReference>
<keyword evidence="10" id="KW-0221">Differentiation</keyword>
<dbReference type="SMART" id="SM00004">
    <property type="entry name" value="NL"/>
    <property type="match status" value="1"/>
</dbReference>
<keyword evidence="17" id="KW-0010">Activator</keyword>
<evidence type="ECO:0000313" key="25">
    <source>
        <dbReference type="EMBL" id="KHN86449.1"/>
    </source>
</evidence>
<evidence type="ECO:0000256" key="17">
    <source>
        <dbReference type="ARBA" id="ARBA00023159"/>
    </source>
</evidence>
<dbReference type="Pfam" id="PF12796">
    <property type="entry name" value="Ank_2"/>
    <property type="match status" value="2"/>
</dbReference>
<keyword evidence="8" id="KW-0732">Signal</keyword>
<dbReference type="OrthoDB" id="430340at2759"/>
<evidence type="ECO:0000256" key="1">
    <source>
        <dbReference type="ARBA" id="ARBA00004123"/>
    </source>
</evidence>
<keyword evidence="13" id="KW-0805">Transcription regulation</keyword>
<keyword evidence="11" id="KW-0914">Notch signaling pathway</keyword>
<feature type="disulfide bond" evidence="22">
    <location>
        <begin position="86"/>
        <end position="95"/>
    </location>
</feature>
<evidence type="ECO:0000256" key="18">
    <source>
        <dbReference type="ARBA" id="ARBA00023163"/>
    </source>
</evidence>
<dbReference type="SUPFAM" id="SSF48403">
    <property type="entry name" value="Ankyrin repeat"/>
    <property type="match status" value="1"/>
</dbReference>
<feature type="domain" description="EGF-like" evidence="23">
    <location>
        <begin position="15"/>
        <end position="58"/>
    </location>
</feature>
<evidence type="ECO:0000256" key="5">
    <source>
        <dbReference type="ARBA" id="ARBA00022475"/>
    </source>
</evidence>
<feature type="repeat" description="ANK" evidence="21">
    <location>
        <begin position="616"/>
        <end position="648"/>
    </location>
</feature>
<evidence type="ECO:0000256" key="22">
    <source>
        <dbReference type="PROSITE-ProRule" id="PRU00076"/>
    </source>
</evidence>
<dbReference type="PANTHER" id="PTHR24166">
    <property type="entry name" value="ROLLING PEBBLES, ISOFORM B"/>
    <property type="match status" value="1"/>
</dbReference>
<evidence type="ECO:0000256" key="8">
    <source>
        <dbReference type="ARBA" id="ARBA00022729"/>
    </source>
</evidence>
<dbReference type="PROSITE" id="PS01186">
    <property type="entry name" value="EGF_2"/>
    <property type="match status" value="2"/>
</dbReference>
<keyword evidence="5" id="KW-1003">Cell membrane</keyword>
<dbReference type="InterPro" id="IPR000742">
    <property type="entry name" value="EGF"/>
</dbReference>
<evidence type="ECO:0000256" key="21">
    <source>
        <dbReference type="PROSITE-ProRule" id="PRU00023"/>
    </source>
</evidence>
<dbReference type="OMA" id="MICAKHE"/>
<dbReference type="SMART" id="SM01338">
    <property type="entry name" value="NOD"/>
    <property type="match status" value="1"/>
</dbReference>
<evidence type="ECO:0000259" key="23">
    <source>
        <dbReference type="PROSITE" id="PS50026"/>
    </source>
</evidence>
<proteinExistence type="inferred from homology"/>
<evidence type="ECO:0000256" key="2">
    <source>
        <dbReference type="ARBA" id="ARBA00004251"/>
    </source>
</evidence>
<evidence type="ECO:0000256" key="15">
    <source>
        <dbReference type="ARBA" id="ARBA00023136"/>
    </source>
</evidence>
<accession>A0A0B2VYE2</accession>
<dbReference type="EMBL" id="JPKZ01000619">
    <property type="protein sequence ID" value="KHN86449.1"/>
    <property type="molecule type" value="Genomic_DNA"/>
</dbReference>
<dbReference type="PROSITE" id="PS50026">
    <property type="entry name" value="EGF_3"/>
    <property type="match status" value="5"/>
</dbReference>
<dbReference type="GO" id="GO:0005886">
    <property type="term" value="C:plasma membrane"/>
    <property type="evidence" value="ECO:0007669"/>
    <property type="project" value="UniProtKB-SubCell"/>
</dbReference>
<keyword evidence="9" id="KW-0677">Repeat</keyword>
<keyword evidence="7" id="KW-0812">Transmembrane</keyword>
<feature type="domain" description="EGF-like" evidence="23">
    <location>
        <begin position="60"/>
        <end position="96"/>
    </location>
</feature>
<dbReference type="SMART" id="SM00248">
    <property type="entry name" value="ANK"/>
    <property type="match status" value="9"/>
</dbReference>
<dbReference type="SMART" id="SM00181">
    <property type="entry name" value="EGF"/>
    <property type="match status" value="5"/>
</dbReference>
<dbReference type="STRING" id="6265.A0A0B2VYE2"/>
<keyword evidence="16 22" id="KW-1015">Disulfide bond</keyword>
<evidence type="ECO:0000256" key="13">
    <source>
        <dbReference type="ARBA" id="ARBA00023015"/>
    </source>
</evidence>
<dbReference type="FunFam" id="2.10.25.10:FF:000125">
    <property type="entry name" value="Neurogenic locus notch protein-like"/>
    <property type="match status" value="1"/>
</dbReference>
<dbReference type="PROSITE" id="PS00022">
    <property type="entry name" value="EGF_1"/>
    <property type="match status" value="4"/>
</dbReference>
<gene>
    <name evidence="25" type="primary">lin-12</name>
    <name evidence="25" type="ORF">Tcan_16033</name>
</gene>
<dbReference type="Pfam" id="PF00008">
    <property type="entry name" value="EGF"/>
    <property type="match status" value="1"/>
</dbReference>
<dbReference type="SMART" id="SM01339">
    <property type="entry name" value="NODP"/>
    <property type="match status" value="1"/>
</dbReference>
<keyword evidence="4" id="KW-0217">Developmental protein</keyword>
<evidence type="ECO:0000256" key="4">
    <source>
        <dbReference type="ARBA" id="ARBA00022473"/>
    </source>
</evidence>
<dbReference type="CDD" id="cd00054">
    <property type="entry name" value="EGF_CA"/>
    <property type="match status" value="4"/>
</dbReference>
<dbReference type="InterPro" id="IPR011656">
    <property type="entry name" value="Notch_NODP_dom"/>
</dbReference>
<dbReference type="Pfam" id="PF13637">
    <property type="entry name" value="Ank_4"/>
    <property type="match status" value="1"/>
</dbReference>